<feature type="region of interest" description="Disordered" evidence="1">
    <location>
        <begin position="96"/>
        <end position="117"/>
    </location>
</feature>
<evidence type="ECO:0000313" key="3">
    <source>
        <dbReference type="Proteomes" id="UP000499080"/>
    </source>
</evidence>
<dbReference type="AlphaFoldDB" id="A0A4Y2EZT2"/>
<comment type="caution">
    <text evidence="2">The sequence shown here is derived from an EMBL/GenBank/DDBJ whole genome shotgun (WGS) entry which is preliminary data.</text>
</comment>
<reference evidence="2 3" key="1">
    <citation type="journal article" date="2019" name="Sci. Rep.">
        <title>Orb-weaving spider Araneus ventricosus genome elucidates the spidroin gene catalogue.</title>
        <authorList>
            <person name="Kono N."/>
            <person name="Nakamura H."/>
            <person name="Ohtoshi R."/>
            <person name="Moran D.A.P."/>
            <person name="Shinohara A."/>
            <person name="Yoshida Y."/>
            <person name="Fujiwara M."/>
            <person name="Mori M."/>
            <person name="Tomita M."/>
            <person name="Arakawa K."/>
        </authorList>
    </citation>
    <scope>NUCLEOTIDE SEQUENCE [LARGE SCALE GENOMIC DNA]</scope>
</reference>
<evidence type="ECO:0000313" key="2">
    <source>
        <dbReference type="EMBL" id="GBM33526.1"/>
    </source>
</evidence>
<protein>
    <submittedName>
        <fullName evidence="2">Uncharacterized protein</fullName>
    </submittedName>
</protein>
<keyword evidence="3" id="KW-1185">Reference proteome</keyword>
<dbReference type="Proteomes" id="UP000499080">
    <property type="component" value="Unassembled WGS sequence"/>
</dbReference>
<gene>
    <name evidence="2" type="ORF">AVEN_273019_1</name>
</gene>
<name>A0A4Y2EZT2_ARAVE</name>
<evidence type="ECO:0000256" key="1">
    <source>
        <dbReference type="SAM" id="MobiDB-lite"/>
    </source>
</evidence>
<organism evidence="2 3">
    <name type="scientific">Araneus ventricosus</name>
    <name type="common">Orbweaver spider</name>
    <name type="synonym">Epeira ventricosa</name>
    <dbReference type="NCBI Taxonomy" id="182803"/>
    <lineage>
        <taxon>Eukaryota</taxon>
        <taxon>Metazoa</taxon>
        <taxon>Ecdysozoa</taxon>
        <taxon>Arthropoda</taxon>
        <taxon>Chelicerata</taxon>
        <taxon>Arachnida</taxon>
        <taxon>Araneae</taxon>
        <taxon>Araneomorphae</taxon>
        <taxon>Entelegynae</taxon>
        <taxon>Araneoidea</taxon>
        <taxon>Araneidae</taxon>
        <taxon>Araneus</taxon>
    </lineage>
</organism>
<dbReference type="EMBL" id="BGPR01000735">
    <property type="protein sequence ID" value="GBM33526.1"/>
    <property type="molecule type" value="Genomic_DNA"/>
</dbReference>
<accession>A0A4Y2EZT2</accession>
<proteinExistence type="predicted"/>
<sequence>MLLKVSKLPDLLLGLIIEGAQLGACFNSTVRHYACLLRRRDHTRSLVFFESREAPRKRGKWRMPKDFHFLLRFKMTIALIGESMASFGLSKHLEQFGNGETSNRNFVKAETSENNTH</sequence>